<evidence type="ECO:0000313" key="9">
    <source>
        <dbReference type="Proteomes" id="UP000504606"/>
    </source>
</evidence>
<feature type="signal peptide" evidence="7">
    <location>
        <begin position="1"/>
        <end position="19"/>
    </location>
</feature>
<dbReference type="GO" id="GO:0006508">
    <property type="term" value="P:proteolysis"/>
    <property type="evidence" value="ECO:0007669"/>
    <property type="project" value="UniProtKB-KW"/>
</dbReference>
<evidence type="ECO:0000256" key="6">
    <source>
        <dbReference type="RuleBase" id="RU363034"/>
    </source>
</evidence>
<keyword evidence="7" id="KW-0732">Signal</keyword>
<accession>A0A6J1T5C2</accession>
<dbReference type="InterPro" id="IPR018114">
    <property type="entry name" value="TRYPSIN_HIS"/>
</dbReference>
<evidence type="ECO:0000256" key="3">
    <source>
        <dbReference type="ARBA" id="ARBA00022801"/>
    </source>
</evidence>
<dbReference type="GeneID" id="113213330"/>
<keyword evidence="2 6" id="KW-0645">Protease</keyword>
<evidence type="ECO:0000256" key="5">
    <source>
        <dbReference type="ARBA" id="ARBA00023157"/>
    </source>
</evidence>
<dbReference type="SMART" id="SM00020">
    <property type="entry name" value="Tryp_SPc"/>
    <property type="match status" value="1"/>
</dbReference>
<dbReference type="PANTHER" id="PTHR24276">
    <property type="entry name" value="POLYSERASE-RELATED"/>
    <property type="match status" value="1"/>
</dbReference>
<evidence type="ECO:0000313" key="10">
    <source>
        <dbReference type="RefSeq" id="XP_026288137.2"/>
    </source>
</evidence>
<feature type="chain" id="PRO_5038436694" evidence="7">
    <location>
        <begin position="20"/>
        <end position="265"/>
    </location>
</feature>
<dbReference type="InterPro" id="IPR033116">
    <property type="entry name" value="TRYPSIN_SER"/>
</dbReference>
<dbReference type="Gene3D" id="2.40.10.10">
    <property type="entry name" value="Trypsin-like serine proteases"/>
    <property type="match status" value="2"/>
</dbReference>
<dbReference type="PRINTS" id="PR00722">
    <property type="entry name" value="CHYMOTRYPSIN"/>
</dbReference>
<sequence>MLTVGLLVVGAACLLGASARDLGLGHRTGGGLQIVGGHPVKIEEVPFQISLEKNGGHWCGGSILSPQWVLTAAHCIYEDDAIEDYAVRYATDVKEQGGTLVQVKWMAYHDKYVHEPHLRDVAVVQVADDIVFSPKAQPVRMTAVGTLPKSTDTLSVSGWGLMNSYDYDGPSGLRAVSLPYVPRSTCRISYESQGEKIDDSMICAGISGKDSCQGDSGGPLVNMLGVQVGVVSWGVGCGYPGFAGVYADLGASINRDWIQSKTGIA</sequence>
<name>A0A6J1T5C2_FRAOC</name>
<dbReference type="OrthoDB" id="10051896at2759"/>
<dbReference type="AlphaFoldDB" id="A0A6J1T5C2"/>
<evidence type="ECO:0000256" key="4">
    <source>
        <dbReference type="ARBA" id="ARBA00022825"/>
    </source>
</evidence>
<protein>
    <submittedName>
        <fullName evidence="10">Trypsin alpha-like</fullName>
    </submittedName>
</protein>
<gene>
    <name evidence="10" type="primary">LOC113213330</name>
</gene>
<dbReference type="Proteomes" id="UP000504606">
    <property type="component" value="Unplaced"/>
</dbReference>
<keyword evidence="3 6" id="KW-0378">Hydrolase</keyword>
<dbReference type="PROSITE" id="PS50240">
    <property type="entry name" value="TRYPSIN_DOM"/>
    <property type="match status" value="1"/>
</dbReference>
<proteinExistence type="inferred from homology"/>
<dbReference type="InterPro" id="IPR043504">
    <property type="entry name" value="Peptidase_S1_PA_chymotrypsin"/>
</dbReference>
<comment type="similarity">
    <text evidence="1">Belongs to the peptidase S1 family.</text>
</comment>
<dbReference type="InterPro" id="IPR050430">
    <property type="entry name" value="Peptidase_S1"/>
</dbReference>
<evidence type="ECO:0000256" key="2">
    <source>
        <dbReference type="ARBA" id="ARBA00022670"/>
    </source>
</evidence>
<feature type="domain" description="Peptidase S1" evidence="8">
    <location>
        <begin position="34"/>
        <end position="263"/>
    </location>
</feature>
<keyword evidence="4 6" id="KW-0720">Serine protease</keyword>
<dbReference type="PROSITE" id="PS00134">
    <property type="entry name" value="TRYPSIN_HIS"/>
    <property type="match status" value="1"/>
</dbReference>
<dbReference type="InterPro" id="IPR009003">
    <property type="entry name" value="Peptidase_S1_PA"/>
</dbReference>
<dbReference type="SUPFAM" id="SSF50494">
    <property type="entry name" value="Trypsin-like serine proteases"/>
    <property type="match status" value="1"/>
</dbReference>
<keyword evidence="5" id="KW-1015">Disulfide bond</keyword>
<dbReference type="Pfam" id="PF00089">
    <property type="entry name" value="Trypsin"/>
    <property type="match status" value="1"/>
</dbReference>
<dbReference type="CDD" id="cd00190">
    <property type="entry name" value="Tryp_SPc"/>
    <property type="match status" value="1"/>
</dbReference>
<reference evidence="10" key="1">
    <citation type="submission" date="2025-08" db="UniProtKB">
        <authorList>
            <consortium name="RefSeq"/>
        </authorList>
    </citation>
    <scope>IDENTIFICATION</scope>
    <source>
        <tissue evidence="10">Whole organism</tissue>
    </source>
</reference>
<dbReference type="FunFam" id="2.40.10.10:FF:000034">
    <property type="entry name" value="Eupolytin"/>
    <property type="match status" value="1"/>
</dbReference>
<dbReference type="PROSITE" id="PS00135">
    <property type="entry name" value="TRYPSIN_SER"/>
    <property type="match status" value="1"/>
</dbReference>
<dbReference type="PANTHER" id="PTHR24276:SF91">
    <property type="entry name" value="AT26814P-RELATED"/>
    <property type="match status" value="1"/>
</dbReference>
<dbReference type="RefSeq" id="XP_026288137.2">
    <property type="nucleotide sequence ID" value="XM_026432352.2"/>
</dbReference>
<dbReference type="KEGG" id="foc:113213330"/>
<evidence type="ECO:0000256" key="1">
    <source>
        <dbReference type="ARBA" id="ARBA00007664"/>
    </source>
</evidence>
<dbReference type="GO" id="GO:0004252">
    <property type="term" value="F:serine-type endopeptidase activity"/>
    <property type="evidence" value="ECO:0007669"/>
    <property type="project" value="InterPro"/>
</dbReference>
<evidence type="ECO:0000259" key="8">
    <source>
        <dbReference type="PROSITE" id="PS50240"/>
    </source>
</evidence>
<keyword evidence="9" id="KW-1185">Reference proteome</keyword>
<evidence type="ECO:0000256" key="7">
    <source>
        <dbReference type="SAM" id="SignalP"/>
    </source>
</evidence>
<organism evidence="9 10">
    <name type="scientific">Frankliniella occidentalis</name>
    <name type="common">Western flower thrips</name>
    <name type="synonym">Euthrips occidentalis</name>
    <dbReference type="NCBI Taxonomy" id="133901"/>
    <lineage>
        <taxon>Eukaryota</taxon>
        <taxon>Metazoa</taxon>
        <taxon>Ecdysozoa</taxon>
        <taxon>Arthropoda</taxon>
        <taxon>Hexapoda</taxon>
        <taxon>Insecta</taxon>
        <taxon>Pterygota</taxon>
        <taxon>Neoptera</taxon>
        <taxon>Paraneoptera</taxon>
        <taxon>Thysanoptera</taxon>
        <taxon>Terebrantia</taxon>
        <taxon>Thripoidea</taxon>
        <taxon>Thripidae</taxon>
        <taxon>Frankliniella</taxon>
    </lineage>
</organism>
<dbReference type="InterPro" id="IPR001314">
    <property type="entry name" value="Peptidase_S1A"/>
</dbReference>
<dbReference type="InterPro" id="IPR001254">
    <property type="entry name" value="Trypsin_dom"/>
</dbReference>